<evidence type="ECO:0000313" key="6">
    <source>
        <dbReference type="Proteomes" id="UP000235388"/>
    </source>
</evidence>
<feature type="region of interest" description="Disordered" evidence="1">
    <location>
        <begin position="103"/>
        <end position="130"/>
    </location>
</feature>
<dbReference type="OrthoDB" id="368507at2759"/>
<dbReference type="EMBL" id="PGCI01000736">
    <property type="protein sequence ID" value="PLW18267.1"/>
    <property type="molecule type" value="Genomic_DNA"/>
</dbReference>
<dbReference type="EMBL" id="PGCJ01000889">
    <property type="protein sequence ID" value="PLW15685.1"/>
    <property type="molecule type" value="Genomic_DNA"/>
</dbReference>
<dbReference type="Proteomes" id="UP000235388">
    <property type="component" value="Unassembled WGS sequence"/>
</dbReference>
<evidence type="ECO:0000313" key="7">
    <source>
        <dbReference type="Proteomes" id="UP000235392"/>
    </source>
</evidence>
<evidence type="ECO:0000256" key="1">
    <source>
        <dbReference type="SAM" id="MobiDB-lite"/>
    </source>
</evidence>
<proteinExistence type="predicted"/>
<sequence length="130" mass="14325">MLRLTPELNYVPLAREGPSPARLYRSRQARSGRALEFDRTFINLNKMEDLVPPPAEAETKISVQAYQAKINVAHLTSLPDFLFHFTTLTQSMLIWIGTASSDSSDCNLASAGDPSLAKDWSCSVPPSSVE</sequence>
<evidence type="ECO:0000313" key="4">
    <source>
        <dbReference type="EMBL" id="PLW46791.1"/>
    </source>
</evidence>
<dbReference type="AlphaFoldDB" id="A0A2N5VA02"/>
<name>A0A2N5VA02_9BASI</name>
<accession>A0A2N5VA02</accession>
<organism evidence="4 7">
    <name type="scientific">Puccinia coronata f. sp. avenae</name>
    <dbReference type="NCBI Taxonomy" id="200324"/>
    <lineage>
        <taxon>Eukaryota</taxon>
        <taxon>Fungi</taxon>
        <taxon>Dikarya</taxon>
        <taxon>Basidiomycota</taxon>
        <taxon>Pucciniomycotina</taxon>
        <taxon>Pucciniomycetes</taxon>
        <taxon>Pucciniales</taxon>
        <taxon>Pucciniaceae</taxon>
        <taxon>Puccinia</taxon>
    </lineage>
</organism>
<gene>
    <name evidence="5" type="ORF">PCANC_07593</name>
    <name evidence="2" type="ORF">PCANC_14333</name>
    <name evidence="4" type="ORF">PCASD_05993</name>
    <name evidence="3" type="ORF">PCASD_16066</name>
</gene>
<evidence type="ECO:0000313" key="3">
    <source>
        <dbReference type="EMBL" id="PLW18267.1"/>
    </source>
</evidence>
<protein>
    <submittedName>
        <fullName evidence="4">Uncharacterized protein</fullName>
    </submittedName>
</protein>
<dbReference type="EMBL" id="PGCJ01000090">
    <property type="protein sequence ID" value="PLW50390.1"/>
    <property type="molecule type" value="Genomic_DNA"/>
</dbReference>
<reference evidence="6 7" key="1">
    <citation type="submission" date="2017-11" db="EMBL/GenBank/DDBJ databases">
        <title>De novo assembly and phasing of dikaryotic genomes from two isolates of Puccinia coronata f. sp. avenae, the causal agent of oat crown rust.</title>
        <authorList>
            <person name="Miller M.E."/>
            <person name="Zhang Y."/>
            <person name="Omidvar V."/>
            <person name="Sperschneider J."/>
            <person name="Schwessinger B."/>
            <person name="Raley C."/>
            <person name="Palmer J.M."/>
            <person name="Garnica D."/>
            <person name="Upadhyaya N."/>
            <person name="Rathjen J."/>
            <person name="Taylor J.M."/>
            <person name="Park R.F."/>
            <person name="Dodds P.N."/>
            <person name="Hirsch C.D."/>
            <person name="Kianian S.F."/>
            <person name="Figueroa M."/>
        </authorList>
    </citation>
    <scope>NUCLEOTIDE SEQUENCE [LARGE SCALE GENOMIC DNA]</scope>
    <source>
        <strain evidence="2">12NC29</strain>
        <strain evidence="4">12SD80</strain>
    </source>
</reference>
<evidence type="ECO:0000313" key="2">
    <source>
        <dbReference type="EMBL" id="PLW15685.1"/>
    </source>
</evidence>
<dbReference type="Proteomes" id="UP000235392">
    <property type="component" value="Unassembled WGS sequence"/>
</dbReference>
<keyword evidence="6" id="KW-1185">Reference proteome</keyword>
<dbReference type="EMBL" id="PGCI01000036">
    <property type="protein sequence ID" value="PLW46791.1"/>
    <property type="molecule type" value="Genomic_DNA"/>
</dbReference>
<evidence type="ECO:0000313" key="5">
    <source>
        <dbReference type="EMBL" id="PLW50390.1"/>
    </source>
</evidence>
<comment type="caution">
    <text evidence="4">The sequence shown here is derived from an EMBL/GenBank/DDBJ whole genome shotgun (WGS) entry which is preliminary data.</text>
</comment>